<dbReference type="SUPFAM" id="SSF46785">
    <property type="entry name" value="Winged helix' DNA-binding domain"/>
    <property type="match status" value="1"/>
</dbReference>
<evidence type="ECO:0000256" key="2">
    <source>
        <dbReference type="ARBA" id="ARBA00023163"/>
    </source>
</evidence>
<reference evidence="4 5" key="1">
    <citation type="journal article" date="2015" name="Genome Announc.">
        <title>Complete Genome Sequence of Pelosinus fermentans JBW45, a Member of a Remarkably Competitive Group of Negativicutes in the Firmicutes Phylum.</title>
        <authorList>
            <person name="De Leon K.B."/>
            <person name="Utturkar S.M."/>
            <person name="Camilleri L.B."/>
            <person name="Elias D.A."/>
            <person name="Arkin A.P."/>
            <person name="Fields M.W."/>
            <person name="Brown S.D."/>
            <person name="Wall J.D."/>
        </authorList>
    </citation>
    <scope>NUCLEOTIDE SEQUENCE [LARGE SCALE GENOMIC DNA]</scope>
    <source>
        <strain evidence="4 5">JBW45</strain>
    </source>
</reference>
<protein>
    <submittedName>
        <fullName evidence="4">Transcriptional regulator, DeoR family</fullName>
    </submittedName>
</protein>
<sequence length="253" mass="28509">MFAEERLLEILTILNSEGKLKVKDLSTRFDVTEDCIRKDLKSLENQGALKRTYGGAIQIRESSNNYDIRARREVNVQSKTTIAEKAFDIILDRETVFLDLSTTNILLAKILAESSKRATIVTNTLEILNILSFQNNITVVATGGVLNKNLLGFTGSATIEFLSKYKFDRSFIGSCGVNVFDRSITTFDIDDGITKRAIIEASKKSYLVMENNKFHFDGNYKFATLDDIDCIVIDELPNSETLRILEDLNIKLI</sequence>
<organism evidence="4 5">
    <name type="scientific">Pelosinus fermentans JBW45</name>
    <dbReference type="NCBI Taxonomy" id="1192197"/>
    <lineage>
        <taxon>Bacteria</taxon>
        <taxon>Bacillati</taxon>
        <taxon>Bacillota</taxon>
        <taxon>Negativicutes</taxon>
        <taxon>Selenomonadales</taxon>
        <taxon>Sporomusaceae</taxon>
        <taxon>Pelosinus</taxon>
    </lineage>
</organism>
<evidence type="ECO:0000259" key="3">
    <source>
        <dbReference type="PROSITE" id="PS51000"/>
    </source>
</evidence>
<dbReference type="InterPro" id="IPR036390">
    <property type="entry name" value="WH_DNA-bd_sf"/>
</dbReference>
<dbReference type="RefSeq" id="WP_007954500.1">
    <property type="nucleotide sequence ID" value="NZ_CP010978.1"/>
</dbReference>
<dbReference type="Proteomes" id="UP000005361">
    <property type="component" value="Chromosome"/>
</dbReference>
<dbReference type="InterPro" id="IPR036388">
    <property type="entry name" value="WH-like_DNA-bd_sf"/>
</dbReference>
<evidence type="ECO:0000313" key="4">
    <source>
        <dbReference type="EMBL" id="AJQ28434.1"/>
    </source>
</evidence>
<dbReference type="AlphaFoldDB" id="I9NVB8"/>
<dbReference type="InterPro" id="IPR037171">
    <property type="entry name" value="NagB/RpiA_transferase-like"/>
</dbReference>
<dbReference type="EMBL" id="CP010978">
    <property type="protein sequence ID" value="AJQ28434.1"/>
    <property type="molecule type" value="Genomic_DNA"/>
</dbReference>
<dbReference type="PRINTS" id="PR00037">
    <property type="entry name" value="HTHLACR"/>
</dbReference>
<feature type="domain" description="HTH deoR-type" evidence="3">
    <location>
        <begin position="3"/>
        <end position="58"/>
    </location>
</feature>
<reference evidence="5" key="2">
    <citation type="submission" date="2015-02" db="EMBL/GenBank/DDBJ databases">
        <title>Complete Genome Sequence of Pelosinus fermentans JBW45.</title>
        <authorList>
            <person name="De Leon K.B."/>
            <person name="Utturkar S.M."/>
            <person name="Camilleri L.B."/>
            <person name="Arkin A.P."/>
            <person name="Fields M.W."/>
            <person name="Brown S.D."/>
            <person name="Wall J.D."/>
        </authorList>
    </citation>
    <scope>NUCLEOTIDE SEQUENCE [LARGE SCALE GENOMIC DNA]</scope>
    <source>
        <strain evidence="5">JBW45</strain>
    </source>
</reference>
<dbReference type="InterPro" id="IPR001034">
    <property type="entry name" value="DeoR_HTH"/>
</dbReference>
<dbReference type="PANTHER" id="PTHR30363">
    <property type="entry name" value="HTH-TYPE TRANSCRIPTIONAL REGULATOR SRLR-RELATED"/>
    <property type="match status" value="1"/>
</dbReference>
<dbReference type="STRING" id="1192197.JBW_03093"/>
<dbReference type="PANTHER" id="PTHR30363:SF44">
    <property type="entry name" value="AGA OPERON TRANSCRIPTIONAL REPRESSOR-RELATED"/>
    <property type="match status" value="1"/>
</dbReference>
<dbReference type="SMART" id="SM01134">
    <property type="entry name" value="DeoRC"/>
    <property type="match status" value="1"/>
</dbReference>
<dbReference type="OrthoDB" id="9797223at2"/>
<name>I9NVB8_9FIRM</name>
<evidence type="ECO:0000256" key="1">
    <source>
        <dbReference type="ARBA" id="ARBA00023015"/>
    </source>
</evidence>
<dbReference type="KEGG" id="pft:JBW_03093"/>
<dbReference type="SMART" id="SM00420">
    <property type="entry name" value="HTH_DEOR"/>
    <property type="match status" value="1"/>
</dbReference>
<dbReference type="GO" id="GO:0003700">
    <property type="term" value="F:DNA-binding transcription factor activity"/>
    <property type="evidence" value="ECO:0007669"/>
    <property type="project" value="InterPro"/>
</dbReference>
<dbReference type="PROSITE" id="PS51000">
    <property type="entry name" value="HTH_DEOR_2"/>
    <property type="match status" value="1"/>
</dbReference>
<accession>I9NVB8</accession>
<proteinExistence type="predicted"/>
<dbReference type="Pfam" id="PF00455">
    <property type="entry name" value="DeoRC"/>
    <property type="match status" value="1"/>
</dbReference>
<dbReference type="InterPro" id="IPR050313">
    <property type="entry name" value="Carb_Metab_HTH_regulators"/>
</dbReference>
<dbReference type="InterPro" id="IPR014036">
    <property type="entry name" value="DeoR-like_C"/>
</dbReference>
<dbReference type="SUPFAM" id="SSF100950">
    <property type="entry name" value="NagB/RpiA/CoA transferase-like"/>
    <property type="match status" value="1"/>
</dbReference>
<dbReference type="Gene3D" id="1.10.10.10">
    <property type="entry name" value="Winged helix-like DNA-binding domain superfamily/Winged helix DNA-binding domain"/>
    <property type="match status" value="1"/>
</dbReference>
<dbReference type="HOGENOM" id="CLU_060699_1_4_9"/>
<dbReference type="Pfam" id="PF08220">
    <property type="entry name" value="HTH_DeoR"/>
    <property type="match status" value="1"/>
</dbReference>
<gene>
    <name evidence="4" type="ORF">JBW_03093</name>
</gene>
<keyword evidence="1" id="KW-0805">Transcription regulation</keyword>
<keyword evidence="2" id="KW-0804">Transcription</keyword>
<evidence type="ECO:0000313" key="5">
    <source>
        <dbReference type="Proteomes" id="UP000005361"/>
    </source>
</evidence>